<evidence type="ECO:0000313" key="2">
    <source>
        <dbReference type="Proteomes" id="UP000062519"/>
    </source>
</evidence>
<reference evidence="1 2" key="1">
    <citation type="submission" date="2015-12" db="EMBL/GenBank/DDBJ databases">
        <title>Diversity of Burkholderia near neighbor genomes.</title>
        <authorList>
            <person name="Sahl J."/>
            <person name="Wagner D."/>
            <person name="Keim P."/>
        </authorList>
    </citation>
    <scope>NUCLEOTIDE SEQUENCE [LARGE SCALE GENOMIC DNA]</scope>
    <source>
        <strain evidence="1 2">BDU6</strain>
    </source>
</reference>
<evidence type="ECO:0008006" key="3">
    <source>
        <dbReference type="Google" id="ProtNLM"/>
    </source>
</evidence>
<gene>
    <name evidence="1" type="ORF">WS70_21200</name>
</gene>
<sequence>MLTPHEFSTLLCIARSPEDVDVADPEFVSLVEMGLAMTTARGLPVAREPLLTSRGRELLERIVCAKSAAVQRM</sequence>
<proteinExistence type="predicted"/>
<dbReference type="EMBL" id="CP013387">
    <property type="protein sequence ID" value="AOJ05726.1"/>
    <property type="molecule type" value="Genomic_DNA"/>
</dbReference>
<keyword evidence="2" id="KW-1185">Reference proteome</keyword>
<dbReference type="RefSeq" id="WP_059469723.1">
    <property type="nucleotide sequence ID" value="NZ_CP013387.1"/>
</dbReference>
<accession>A0A1B4FPX3</accession>
<name>A0A1B4FPX3_9BURK</name>
<dbReference type="KEGG" id="buu:WS70_21200"/>
<dbReference type="Proteomes" id="UP000062519">
    <property type="component" value="Chromosome 2"/>
</dbReference>
<evidence type="ECO:0000313" key="1">
    <source>
        <dbReference type="EMBL" id="AOJ05726.1"/>
    </source>
</evidence>
<organism evidence="1 2">
    <name type="scientific">Burkholderia mayonis</name>
    <dbReference type="NCBI Taxonomy" id="1385591"/>
    <lineage>
        <taxon>Bacteria</taxon>
        <taxon>Pseudomonadati</taxon>
        <taxon>Pseudomonadota</taxon>
        <taxon>Betaproteobacteria</taxon>
        <taxon>Burkholderiales</taxon>
        <taxon>Burkholderiaceae</taxon>
        <taxon>Burkholderia</taxon>
        <taxon>pseudomallei group</taxon>
    </lineage>
</organism>
<protein>
    <recommendedName>
        <fullName evidence="3">Preprotein translocase subunit SecA</fullName>
    </recommendedName>
</protein>
<dbReference type="AlphaFoldDB" id="A0A1B4FPX3"/>